<dbReference type="CDD" id="cd04301">
    <property type="entry name" value="NAT_SF"/>
    <property type="match status" value="1"/>
</dbReference>
<dbReference type="PANTHER" id="PTHR42791">
    <property type="entry name" value="GNAT FAMILY ACETYLTRANSFERASE"/>
    <property type="match status" value="1"/>
</dbReference>
<dbReference type="InterPro" id="IPR016181">
    <property type="entry name" value="Acyl_CoA_acyltransferase"/>
</dbReference>
<dbReference type="PROSITE" id="PS51186">
    <property type="entry name" value="GNAT"/>
    <property type="match status" value="1"/>
</dbReference>
<evidence type="ECO:0000313" key="2">
    <source>
        <dbReference type="EMBL" id="TWF75768.1"/>
    </source>
</evidence>
<sequence>MTTLQPARTAVRKAAPAEAAVVSSALAAAFEDDPVFRWMLPDETDRAARTRAFFDLVVEVLAVHDDAWTTTDGITGAALWVPYGRPPMSDERAERFAAEVAEICGRHADRTLELIAAMDESHPHAPHEYLWFVGVVPAAQGRGIGSALIAPVLERADRAGAPAYLEATSPLNKALYERHGFRARPPISVAGGPPMWPMWRDPA</sequence>
<dbReference type="EMBL" id="VIWU01000001">
    <property type="protein sequence ID" value="TWF75768.1"/>
    <property type="molecule type" value="Genomic_DNA"/>
</dbReference>
<accession>A0A561SLN4</accession>
<dbReference type="PANTHER" id="PTHR42791:SF1">
    <property type="entry name" value="N-ACETYLTRANSFERASE DOMAIN-CONTAINING PROTEIN"/>
    <property type="match status" value="1"/>
</dbReference>
<gene>
    <name evidence="2" type="ORF">FHX44_111653</name>
</gene>
<comment type="caution">
    <text evidence="2">The sequence shown here is derived from an EMBL/GenBank/DDBJ whole genome shotgun (WGS) entry which is preliminary data.</text>
</comment>
<dbReference type="OrthoDB" id="7057833at2"/>
<feature type="domain" description="N-acetyltransferase" evidence="1">
    <location>
        <begin position="48"/>
        <end position="203"/>
    </location>
</feature>
<evidence type="ECO:0000313" key="3">
    <source>
        <dbReference type="Proteomes" id="UP000321261"/>
    </source>
</evidence>
<protein>
    <submittedName>
        <fullName evidence="2">Acetyltransferase (GNAT) family protein</fullName>
    </submittedName>
</protein>
<evidence type="ECO:0000259" key="1">
    <source>
        <dbReference type="PROSITE" id="PS51186"/>
    </source>
</evidence>
<dbReference type="InterPro" id="IPR000182">
    <property type="entry name" value="GNAT_dom"/>
</dbReference>
<keyword evidence="3" id="KW-1185">Reference proteome</keyword>
<proteinExistence type="predicted"/>
<dbReference type="RefSeq" id="WP_147254919.1">
    <property type="nucleotide sequence ID" value="NZ_VIWU01000001.1"/>
</dbReference>
<organism evidence="2 3">
    <name type="scientific">Pseudonocardia hierapolitana</name>
    <dbReference type="NCBI Taxonomy" id="1128676"/>
    <lineage>
        <taxon>Bacteria</taxon>
        <taxon>Bacillati</taxon>
        <taxon>Actinomycetota</taxon>
        <taxon>Actinomycetes</taxon>
        <taxon>Pseudonocardiales</taxon>
        <taxon>Pseudonocardiaceae</taxon>
        <taxon>Pseudonocardia</taxon>
    </lineage>
</organism>
<dbReference type="GO" id="GO:0016747">
    <property type="term" value="F:acyltransferase activity, transferring groups other than amino-acyl groups"/>
    <property type="evidence" value="ECO:0007669"/>
    <property type="project" value="InterPro"/>
</dbReference>
<dbReference type="SUPFAM" id="SSF55729">
    <property type="entry name" value="Acyl-CoA N-acyltransferases (Nat)"/>
    <property type="match status" value="1"/>
</dbReference>
<dbReference type="Pfam" id="PF00583">
    <property type="entry name" value="Acetyltransf_1"/>
    <property type="match status" value="1"/>
</dbReference>
<dbReference type="Proteomes" id="UP000321261">
    <property type="component" value="Unassembled WGS sequence"/>
</dbReference>
<reference evidence="2 3" key="1">
    <citation type="submission" date="2019-06" db="EMBL/GenBank/DDBJ databases">
        <title>Sequencing the genomes of 1000 actinobacteria strains.</title>
        <authorList>
            <person name="Klenk H.-P."/>
        </authorList>
    </citation>
    <scope>NUCLEOTIDE SEQUENCE [LARGE SCALE GENOMIC DNA]</scope>
    <source>
        <strain evidence="2 3">DSM 45671</strain>
    </source>
</reference>
<dbReference type="InterPro" id="IPR052523">
    <property type="entry name" value="Trichothecene_AcTrans"/>
</dbReference>
<name>A0A561SLN4_9PSEU</name>
<dbReference type="AlphaFoldDB" id="A0A561SLN4"/>
<keyword evidence="2" id="KW-0808">Transferase</keyword>
<dbReference type="Gene3D" id="3.40.630.30">
    <property type="match status" value="1"/>
</dbReference>